<dbReference type="Gene3D" id="3.10.450.50">
    <property type="match status" value="1"/>
</dbReference>
<evidence type="ECO:0000313" key="3">
    <source>
        <dbReference type="EMBL" id="KAE8684005.1"/>
    </source>
</evidence>
<protein>
    <recommendedName>
        <fullName evidence="2">NTF2 domain-containing protein</fullName>
    </recommendedName>
</protein>
<gene>
    <name evidence="3" type="ORF">F3Y22_tig00111161pilonHSYRG00022</name>
</gene>
<evidence type="ECO:0000259" key="2">
    <source>
        <dbReference type="PROSITE" id="PS50177"/>
    </source>
</evidence>
<name>A0A6A2YYJ4_HIBSY</name>
<dbReference type="GO" id="GO:0005829">
    <property type="term" value="C:cytosol"/>
    <property type="evidence" value="ECO:0007669"/>
    <property type="project" value="TreeGrafter"/>
</dbReference>
<dbReference type="GO" id="GO:0003729">
    <property type="term" value="F:mRNA binding"/>
    <property type="evidence" value="ECO:0007669"/>
    <property type="project" value="TreeGrafter"/>
</dbReference>
<dbReference type="Proteomes" id="UP000436088">
    <property type="component" value="Unassembled WGS sequence"/>
</dbReference>
<accession>A0A6A2YYJ4</accession>
<feature type="domain" description="NTF2" evidence="2">
    <location>
        <begin position="17"/>
        <end position="133"/>
    </location>
</feature>
<dbReference type="PROSITE" id="PS50177">
    <property type="entry name" value="NTF2_DOMAIN"/>
    <property type="match status" value="1"/>
</dbReference>
<keyword evidence="4" id="KW-1185">Reference proteome</keyword>
<dbReference type="GO" id="GO:1990904">
    <property type="term" value="C:ribonucleoprotein complex"/>
    <property type="evidence" value="ECO:0007669"/>
    <property type="project" value="TreeGrafter"/>
</dbReference>
<proteinExistence type="predicted"/>
<dbReference type="AlphaFoldDB" id="A0A6A2YYJ4"/>
<dbReference type="SUPFAM" id="SSF54427">
    <property type="entry name" value="NTF2-like"/>
    <property type="match status" value="1"/>
</dbReference>
<evidence type="ECO:0000256" key="1">
    <source>
        <dbReference type="ARBA" id="ARBA00022884"/>
    </source>
</evidence>
<dbReference type="InterPro" id="IPR039539">
    <property type="entry name" value="Ras_GTPase_bind_prot"/>
</dbReference>
<evidence type="ECO:0000313" key="4">
    <source>
        <dbReference type="Proteomes" id="UP000436088"/>
    </source>
</evidence>
<dbReference type="CDD" id="cd00780">
    <property type="entry name" value="NTF2"/>
    <property type="match status" value="1"/>
</dbReference>
<dbReference type="Pfam" id="PF02136">
    <property type="entry name" value="NTF2"/>
    <property type="match status" value="1"/>
</dbReference>
<sequence length="225" mass="25500">MAMQEGNPAGTPSAQLVGNAFVEQYYHILHQSPNLVHRFYQDSSCLSRPDVYGNMTTVTTMQAINEKVLSLNYEDYTAEIKTADAQDSFEKGVIVLVTGCLTGKDNVRRKFTQTFFLAPQDKGYFVLNDVFRYFEDKELQNSVPVNGISEQASTPALAPEPEPTHDNLAEEPLTCLEDENINNGDEVLTLQTRRKDQLLKKKLLNLKTLQLIVRVLWLLIQLLQF</sequence>
<comment type="caution">
    <text evidence="3">The sequence shown here is derived from an EMBL/GenBank/DDBJ whole genome shotgun (WGS) entry which is preliminary data.</text>
</comment>
<dbReference type="PANTHER" id="PTHR10693:SF75">
    <property type="entry name" value="NUCLEAR TRANSPORT FACTOR 2"/>
    <property type="match status" value="1"/>
</dbReference>
<reference evidence="3" key="1">
    <citation type="submission" date="2019-09" db="EMBL/GenBank/DDBJ databases">
        <title>Draft genome information of white flower Hibiscus syriacus.</title>
        <authorList>
            <person name="Kim Y.-M."/>
        </authorList>
    </citation>
    <scope>NUCLEOTIDE SEQUENCE [LARGE SCALE GENOMIC DNA]</scope>
    <source>
        <strain evidence="3">YM2019G1</strain>
    </source>
</reference>
<dbReference type="InterPro" id="IPR032710">
    <property type="entry name" value="NTF2-like_dom_sf"/>
</dbReference>
<dbReference type="InterPro" id="IPR018222">
    <property type="entry name" value="Nuclear_transport_factor_2_euk"/>
</dbReference>
<keyword evidence="1" id="KW-0694">RNA-binding</keyword>
<dbReference type="EMBL" id="VEPZ02001255">
    <property type="protein sequence ID" value="KAE8684005.1"/>
    <property type="molecule type" value="Genomic_DNA"/>
</dbReference>
<dbReference type="InterPro" id="IPR002075">
    <property type="entry name" value="NTF2_dom"/>
</dbReference>
<dbReference type="FunFam" id="3.10.450.50:FF:000003">
    <property type="entry name" value="Nuclear transport factor 2 family protein"/>
    <property type="match status" value="1"/>
</dbReference>
<organism evidence="3 4">
    <name type="scientific">Hibiscus syriacus</name>
    <name type="common">Rose of Sharon</name>
    <dbReference type="NCBI Taxonomy" id="106335"/>
    <lineage>
        <taxon>Eukaryota</taxon>
        <taxon>Viridiplantae</taxon>
        <taxon>Streptophyta</taxon>
        <taxon>Embryophyta</taxon>
        <taxon>Tracheophyta</taxon>
        <taxon>Spermatophyta</taxon>
        <taxon>Magnoliopsida</taxon>
        <taxon>eudicotyledons</taxon>
        <taxon>Gunneridae</taxon>
        <taxon>Pentapetalae</taxon>
        <taxon>rosids</taxon>
        <taxon>malvids</taxon>
        <taxon>Malvales</taxon>
        <taxon>Malvaceae</taxon>
        <taxon>Malvoideae</taxon>
        <taxon>Hibiscus</taxon>
    </lineage>
</organism>
<dbReference type="PANTHER" id="PTHR10693">
    <property type="entry name" value="RAS GTPASE-ACTIVATING PROTEIN-BINDING PROTEIN"/>
    <property type="match status" value="1"/>
</dbReference>